<dbReference type="AlphaFoldDB" id="A0A9Q1E5T7"/>
<dbReference type="SUPFAM" id="SSF48340">
    <property type="entry name" value="Interferon-induced guanylate-binding protein 1 (GBP1), C-terminal domain"/>
    <property type="match status" value="1"/>
</dbReference>
<evidence type="ECO:0000313" key="4">
    <source>
        <dbReference type="Proteomes" id="UP001152622"/>
    </source>
</evidence>
<protein>
    <recommendedName>
        <fullName evidence="2">Guanylate-binding protein/Atlastin C-terminal domain-containing protein</fullName>
    </recommendedName>
</protein>
<accession>A0A9Q1E5T7</accession>
<gene>
    <name evidence="3" type="ORF">SKAU_G00416820</name>
</gene>
<evidence type="ECO:0000313" key="3">
    <source>
        <dbReference type="EMBL" id="KAJ8332786.1"/>
    </source>
</evidence>
<dbReference type="OrthoDB" id="2135133at2759"/>
<dbReference type="Pfam" id="PF02841">
    <property type="entry name" value="GBP_C"/>
    <property type="match status" value="1"/>
</dbReference>
<comment type="caution">
    <text evidence="3">The sequence shown here is derived from an EMBL/GenBank/DDBJ whole genome shotgun (WGS) entry which is preliminary data.</text>
</comment>
<dbReference type="InterPro" id="IPR003191">
    <property type="entry name" value="Guanylate-bd/ATL_C"/>
</dbReference>
<dbReference type="GO" id="GO:0005525">
    <property type="term" value="F:GTP binding"/>
    <property type="evidence" value="ECO:0007669"/>
    <property type="project" value="InterPro"/>
</dbReference>
<dbReference type="Proteomes" id="UP001152622">
    <property type="component" value="Chromosome 24"/>
</dbReference>
<keyword evidence="1" id="KW-0175">Coiled coil</keyword>
<dbReference type="InterPro" id="IPR036543">
    <property type="entry name" value="Guanylate-bd_C_sf"/>
</dbReference>
<organism evidence="3 4">
    <name type="scientific">Synaphobranchus kaupii</name>
    <name type="common">Kaup's arrowtooth eel</name>
    <dbReference type="NCBI Taxonomy" id="118154"/>
    <lineage>
        <taxon>Eukaryota</taxon>
        <taxon>Metazoa</taxon>
        <taxon>Chordata</taxon>
        <taxon>Craniata</taxon>
        <taxon>Vertebrata</taxon>
        <taxon>Euteleostomi</taxon>
        <taxon>Actinopterygii</taxon>
        <taxon>Neopterygii</taxon>
        <taxon>Teleostei</taxon>
        <taxon>Anguilliformes</taxon>
        <taxon>Synaphobranchidae</taxon>
        <taxon>Synaphobranchus</taxon>
    </lineage>
</organism>
<dbReference type="GO" id="GO:0003924">
    <property type="term" value="F:GTPase activity"/>
    <property type="evidence" value="ECO:0007669"/>
    <property type="project" value="InterPro"/>
</dbReference>
<evidence type="ECO:0000259" key="2">
    <source>
        <dbReference type="Pfam" id="PF02841"/>
    </source>
</evidence>
<dbReference type="Gene3D" id="1.20.1000.10">
    <property type="entry name" value="Guanylate-binding protein, C-terminal domain"/>
    <property type="match status" value="1"/>
</dbReference>
<feature type="domain" description="Guanylate-binding protein/Atlastin C-terminal" evidence="2">
    <location>
        <begin position="2"/>
        <end position="68"/>
    </location>
</feature>
<sequence>MERTLEDERRGQAEKIRMMTEKMEDELKVQRAEADKAIQCKLQEHKELQEKGFREKAELMNQEIQILKEKNSQSAKSGNFLTNALLPIFSMGLQTVSTVYQNKAFKKSLFPQKNGF</sequence>
<proteinExistence type="predicted"/>
<feature type="coiled-coil region" evidence="1">
    <location>
        <begin position="31"/>
        <end position="70"/>
    </location>
</feature>
<reference evidence="3" key="1">
    <citation type="journal article" date="2023" name="Science">
        <title>Genome structures resolve the early diversification of teleost fishes.</title>
        <authorList>
            <person name="Parey E."/>
            <person name="Louis A."/>
            <person name="Montfort J."/>
            <person name="Bouchez O."/>
            <person name="Roques C."/>
            <person name="Iampietro C."/>
            <person name="Lluch J."/>
            <person name="Castinel A."/>
            <person name="Donnadieu C."/>
            <person name="Desvignes T."/>
            <person name="Floi Bucao C."/>
            <person name="Jouanno E."/>
            <person name="Wen M."/>
            <person name="Mejri S."/>
            <person name="Dirks R."/>
            <person name="Jansen H."/>
            <person name="Henkel C."/>
            <person name="Chen W.J."/>
            <person name="Zahm M."/>
            <person name="Cabau C."/>
            <person name="Klopp C."/>
            <person name="Thompson A.W."/>
            <person name="Robinson-Rechavi M."/>
            <person name="Braasch I."/>
            <person name="Lecointre G."/>
            <person name="Bobe J."/>
            <person name="Postlethwait J.H."/>
            <person name="Berthelot C."/>
            <person name="Roest Crollius H."/>
            <person name="Guiguen Y."/>
        </authorList>
    </citation>
    <scope>NUCLEOTIDE SEQUENCE</scope>
    <source>
        <strain evidence="3">WJC10195</strain>
    </source>
</reference>
<dbReference type="EMBL" id="JAINUF010000024">
    <property type="protein sequence ID" value="KAJ8332786.1"/>
    <property type="molecule type" value="Genomic_DNA"/>
</dbReference>
<name>A0A9Q1E5T7_SYNKA</name>
<keyword evidence="4" id="KW-1185">Reference proteome</keyword>
<evidence type="ECO:0000256" key="1">
    <source>
        <dbReference type="SAM" id="Coils"/>
    </source>
</evidence>